<name>A0AAQ4EIT2_AMBAM</name>
<dbReference type="AlphaFoldDB" id="A0AAQ4EIT2"/>
<dbReference type="Proteomes" id="UP001321473">
    <property type="component" value="Unassembled WGS sequence"/>
</dbReference>
<gene>
    <name evidence="1" type="ORF">V5799_010764</name>
</gene>
<protein>
    <submittedName>
        <fullName evidence="1">Uncharacterized protein</fullName>
    </submittedName>
</protein>
<evidence type="ECO:0000313" key="2">
    <source>
        <dbReference type="Proteomes" id="UP001321473"/>
    </source>
</evidence>
<dbReference type="EMBL" id="JARKHS020015135">
    <property type="protein sequence ID" value="KAK8774705.1"/>
    <property type="molecule type" value="Genomic_DNA"/>
</dbReference>
<keyword evidence="2" id="KW-1185">Reference proteome</keyword>
<evidence type="ECO:0000313" key="1">
    <source>
        <dbReference type="EMBL" id="KAK8774705.1"/>
    </source>
</evidence>
<accession>A0AAQ4EIT2</accession>
<reference evidence="1 2" key="1">
    <citation type="journal article" date="2023" name="Arcadia Sci">
        <title>De novo assembly of a long-read Amblyomma americanum tick genome.</title>
        <authorList>
            <person name="Chou S."/>
            <person name="Poskanzer K.E."/>
            <person name="Rollins M."/>
            <person name="Thuy-Boun P.S."/>
        </authorList>
    </citation>
    <scope>NUCLEOTIDE SEQUENCE [LARGE SCALE GENOMIC DNA]</scope>
    <source>
        <strain evidence="1">F_SG_1</strain>
        <tissue evidence="1">Salivary glands</tissue>
    </source>
</reference>
<organism evidence="1 2">
    <name type="scientific">Amblyomma americanum</name>
    <name type="common">Lone star tick</name>
    <dbReference type="NCBI Taxonomy" id="6943"/>
    <lineage>
        <taxon>Eukaryota</taxon>
        <taxon>Metazoa</taxon>
        <taxon>Ecdysozoa</taxon>
        <taxon>Arthropoda</taxon>
        <taxon>Chelicerata</taxon>
        <taxon>Arachnida</taxon>
        <taxon>Acari</taxon>
        <taxon>Parasitiformes</taxon>
        <taxon>Ixodida</taxon>
        <taxon>Ixodoidea</taxon>
        <taxon>Ixodidae</taxon>
        <taxon>Amblyomminae</taxon>
        <taxon>Amblyomma</taxon>
    </lineage>
</organism>
<sequence>MHGMNKHDVNRYRACAAQAAAAASLAVLLSLDGGYHGRHPAGYLGRAAGNLVPSVGQRSSPGAWFLSEARH</sequence>
<proteinExistence type="predicted"/>
<comment type="caution">
    <text evidence="1">The sequence shown here is derived from an EMBL/GenBank/DDBJ whole genome shotgun (WGS) entry which is preliminary data.</text>
</comment>